<dbReference type="AlphaFoldDB" id="A0A026WQQ5"/>
<feature type="non-terminal residue" evidence="2">
    <location>
        <position position="1"/>
    </location>
</feature>
<evidence type="ECO:0000313" key="2">
    <source>
        <dbReference type="EMBL" id="EZA57434.1"/>
    </source>
</evidence>
<proteinExistence type="predicted"/>
<protein>
    <submittedName>
        <fullName evidence="2">Uncharacterized protein</fullName>
    </submittedName>
</protein>
<organism evidence="2 3">
    <name type="scientific">Ooceraea biroi</name>
    <name type="common">Clonal raider ant</name>
    <name type="synonym">Cerapachys biroi</name>
    <dbReference type="NCBI Taxonomy" id="2015173"/>
    <lineage>
        <taxon>Eukaryota</taxon>
        <taxon>Metazoa</taxon>
        <taxon>Ecdysozoa</taxon>
        <taxon>Arthropoda</taxon>
        <taxon>Hexapoda</taxon>
        <taxon>Insecta</taxon>
        <taxon>Pterygota</taxon>
        <taxon>Neoptera</taxon>
        <taxon>Endopterygota</taxon>
        <taxon>Hymenoptera</taxon>
        <taxon>Apocrita</taxon>
        <taxon>Aculeata</taxon>
        <taxon>Formicoidea</taxon>
        <taxon>Formicidae</taxon>
        <taxon>Dorylinae</taxon>
        <taxon>Ooceraea</taxon>
    </lineage>
</organism>
<dbReference type="EMBL" id="KK107148">
    <property type="protein sequence ID" value="EZA57434.1"/>
    <property type="molecule type" value="Genomic_DNA"/>
</dbReference>
<evidence type="ECO:0000313" key="3">
    <source>
        <dbReference type="Proteomes" id="UP000053097"/>
    </source>
</evidence>
<name>A0A026WQQ5_OOCBI</name>
<keyword evidence="3" id="KW-1185">Reference proteome</keyword>
<evidence type="ECO:0000256" key="1">
    <source>
        <dbReference type="SAM" id="MobiDB-lite"/>
    </source>
</evidence>
<reference evidence="2 3" key="1">
    <citation type="journal article" date="2014" name="Curr. Biol.">
        <title>The genome of the clonal raider ant Cerapachys biroi.</title>
        <authorList>
            <person name="Oxley P.R."/>
            <person name="Ji L."/>
            <person name="Fetter-Pruneda I."/>
            <person name="McKenzie S.K."/>
            <person name="Li C."/>
            <person name="Hu H."/>
            <person name="Zhang G."/>
            <person name="Kronauer D.J."/>
        </authorList>
    </citation>
    <scope>NUCLEOTIDE SEQUENCE [LARGE SCALE GENOMIC DNA]</scope>
</reference>
<feature type="region of interest" description="Disordered" evidence="1">
    <location>
        <begin position="13"/>
        <end position="59"/>
    </location>
</feature>
<gene>
    <name evidence="2" type="ORF">X777_02442</name>
</gene>
<dbReference type="Proteomes" id="UP000053097">
    <property type="component" value="Unassembled WGS sequence"/>
</dbReference>
<accession>A0A026WQQ5</accession>
<sequence length="59" mass="6584">PFRALIRVKRSINRATDGRDTGKSIRRSSTSVEAAPYRREEDESLSCSGGEGKRMSIEI</sequence>